<protein>
    <submittedName>
        <fullName evidence="1">Uncharacterized protein</fullName>
    </submittedName>
</protein>
<accession>A0ABQ8T5H9</accession>
<organism evidence="1 2">
    <name type="scientific">Periplaneta americana</name>
    <name type="common">American cockroach</name>
    <name type="synonym">Blatta americana</name>
    <dbReference type="NCBI Taxonomy" id="6978"/>
    <lineage>
        <taxon>Eukaryota</taxon>
        <taxon>Metazoa</taxon>
        <taxon>Ecdysozoa</taxon>
        <taxon>Arthropoda</taxon>
        <taxon>Hexapoda</taxon>
        <taxon>Insecta</taxon>
        <taxon>Pterygota</taxon>
        <taxon>Neoptera</taxon>
        <taxon>Polyneoptera</taxon>
        <taxon>Dictyoptera</taxon>
        <taxon>Blattodea</taxon>
        <taxon>Blattoidea</taxon>
        <taxon>Blattidae</taxon>
        <taxon>Blattinae</taxon>
        <taxon>Periplaneta</taxon>
    </lineage>
</organism>
<dbReference type="Proteomes" id="UP001148838">
    <property type="component" value="Unassembled WGS sequence"/>
</dbReference>
<evidence type="ECO:0000313" key="2">
    <source>
        <dbReference type="Proteomes" id="UP001148838"/>
    </source>
</evidence>
<dbReference type="EMBL" id="JAJSOF020000015">
    <property type="protein sequence ID" value="KAJ4441127.1"/>
    <property type="molecule type" value="Genomic_DNA"/>
</dbReference>
<keyword evidence="2" id="KW-1185">Reference proteome</keyword>
<evidence type="ECO:0000313" key="1">
    <source>
        <dbReference type="EMBL" id="KAJ4441127.1"/>
    </source>
</evidence>
<proteinExistence type="predicted"/>
<comment type="caution">
    <text evidence="1">The sequence shown here is derived from an EMBL/GenBank/DDBJ whole genome shotgun (WGS) entry which is preliminary data.</text>
</comment>
<reference evidence="1 2" key="1">
    <citation type="journal article" date="2022" name="Allergy">
        <title>Genome assembly and annotation of Periplaneta americana reveal a comprehensive cockroach allergen profile.</title>
        <authorList>
            <person name="Wang L."/>
            <person name="Xiong Q."/>
            <person name="Saelim N."/>
            <person name="Wang L."/>
            <person name="Nong W."/>
            <person name="Wan A.T."/>
            <person name="Shi M."/>
            <person name="Liu X."/>
            <person name="Cao Q."/>
            <person name="Hui J.H.L."/>
            <person name="Sookrung N."/>
            <person name="Leung T.F."/>
            <person name="Tungtrongchitr A."/>
            <person name="Tsui S.K.W."/>
        </authorList>
    </citation>
    <scope>NUCLEOTIDE SEQUENCE [LARGE SCALE GENOMIC DNA]</scope>
    <source>
        <strain evidence="1">PWHHKU_190912</strain>
    </source>
</reference>
<gene>
    <name evidence="1" type="ORF">ANN_10977</name>
</gene>
<sequence>MKEQEQEENNNRDEFSCHLKLVKSRVLNTRDIQARNKREKMATDRMVPSATNKRTKISKEIKQAERTSRDRAVDGGDTIKMDMRDVGYDDTDWINVAQDRDRWRAYVRAATNLRVP</sequence>
<name>A0ABQ8T5H9_PERAM</name>